<dbReference type="AlphaFoldDB" id="A0A075G5N8"/>
<feature type="region of interest" description="Disordered" evidence="1">
    <location>
        <begin position="43"/>
        <end position="66"/>
    </location>
</feature>
<dbReference type="SUPFAM" id="SSF103647">
    <property type="entry name" value="TSP type-3 repeat"/>
    <property type="match status" value="2"/>
</dbReference>
<feature type="compositionally biased region" description="Acidic residues" evidence="1">
    <location>
        <begin position="625"/>
        <end position="646"/>
    </location>
</feature>
<feature type="compositionally biased region" description="Acidic residues" evidence="1">
    <location>
        <begin position="559"/>
        <end position="573"/>
    </location>
</feature>
<feature type="compositionally biased region" description="Acidic residues" evidence="1">
    <location>
        <begin position="448"/>
        <end position="462"/>
    </location>
</feature>
<feature type="compositionally biased region" description="Acidic residues" evidence="1">
    <location>
        <begin position="338"/>
        <end position="354"/>
    </location>
</feature>
<name>A0A075G5N8_9EURY</name>
<sequence length="785" mass="82711">MGEYFESGPTWWPMSRRATLTAILTAMLLLTVPYAVLATDSDGDGTDDADDDFPNNPCADTDTDGDGLPDTVVSGCTSQSVVAYTSFEDPFTIASVKYTDTGSDSVSRYLWNNANEPHIAHNQTNGTEMGFTLYYTSTGGVGLTDGDYFGTINYTGTVGNFTDGNNGYQMSDVDGIATLALDDITAEVMTFDFFLQDTGYETSNPMDYLVIRFIGANSDIEIVNTTGYDIDTDNSSWLDTWTMMTVMIGAAGHGHLEVEFSSNSAMEALYLDNIQFTAAVMLSADTDDDGDGWSDVDETDCGTDPLDGNDVPADTDMNGICDALEGDDFDGDGIPNDSDPDDDNDGVDDVDDDFPLNPNETTDTDGDGVGDNADEDDDDDGWLDDNELGCGTDPLDDSSVPSDYDSDSVCDSLDADDDNDGVDDADDAFPHDDTEWIDTDGDGKGDNADEDDDNDGWDDSDESSCGTDSGDAGSVPADLDADGTCDALDDDTDGDGWLDSDESSCGTDPSDAGSIPSDVDSDGDCDVLDEDADNDGWSDSDEATCGSDTMDPDSVPADQDGDSECDAVDSDIDGDGHDNDADEFPGDASEWVDSDGDGTGDNADADDDGDGWDDDVDEFPHDDTEWVDSDGDGTGDNADADDDGDGWSDATESDCGSDGVDEDSVPADFDGDGQCDDLDPDDDGDGVADSDDAMPNDQSEWDDTDGDGIGDNADLDDDNDGWSDAEEGECGADQYDSDSTPTDYDNNGVCDANDPIIEPEPEGTPGFGLISALAMLALAAFARRD</sequence>
<feature type="compositionally biased region" description="Acidic residues" evidence="1">
    <location>
        <begin position="479"/>
        <end position="502"/>
    </location>
</feature>
<reference evidence="2" key="1">
    <citation type="journal article" date="2014" name="Genome Biol. Evol.">
        <title>Pangenome evidence for extensive interdomain horizontal transfer affecting lineage core and shell genes in uncultured planktonic thaumarchaeota and euryarchaeota.</title>
        <authorList>
            <person name="Deschamps P."/>
            <person name="Zivanovic Y."/>
            <person name="Moreira D."/>
            <person name="Rodriguez-Valera F."/>
            <person name="Lopez-Garcia P."/>
        </authorList>
    </citation>
    <scope>NUCLEOTIDE SEQUENCE</scope>
</reference>
<dbReference type="GO" id="GO:0005509">
    <property type="term" value="F:calcium ion binding"/>
    <property type="evidence" value="ECO:0007669"/>
    <property type="project" value="InterPro"/>
</dbReference>
<feature type="compositionally biased region" description="Acidic residues" evidence="1">
    <location>
        <begin position="43"/>
        <end position="53"/>
    </location>
</feature>
<feature type="compositionally biased region" description="Acidic residues" evidence="1">
    <location>
        <begin position="287"/>
        <end position="301"/>
    </location>
</feature>
<dbReference type="InterPro" id="IPR028974">
    <property type="entry name" value="TSP_type-3_rpt"/>
</dbReference>
<feature type="compositionally biased region" description="Acidic residues" evidence="1">
    <location>
        <begin position="362"/>
        <end position="387"/>
    </location>
</feature>
<protein>
    <submittedName>
        <fullName evidence="2">Endonuclease/exonuclease/phosphatase family</fullName>
    </submittedName>
</protein>
<dbReference type="Gene3D" id="4.10.1080.10">
    <property type="entry name" value="TSP type-3 repeat"/>
    <property type="match status" value="4"/>
</dbReference>
<keyword evidence="2" id="KW-0255">Endonuclease</keyword>
<feature type="compositionally biased region" description="Acidic residues" evidence="1">
    <location>
        <begin position="580"/>
        <end position="617"/>
    </location>
</feature>
<keyword evidence="2" id="KW-0269">Exonuclease</keyword>
<feature type="compositionally biased region" description="Acidic residues" evidence="1">
    <location>
        <begin position="519"/>
        <end position="542"/>
    </location>
</feature>
<accession>A0A075G5N8</accession>
<organism evidence="2">
    <name type="scientific">uncultured marine group II/III euryarchaeote KM3_101_E02</name>
    <dbReference type="NCBI Taxonomy" id="1457843"/>
    <lineage>
        <taxon>Archaea</taxon>
        <taxon>Methanobacteriati</taxon>
        <taxon>Methanobacteriota</taxon>
        <taxon>environmental samples</taxon>
    </lineage>
</organism>
<evidence type="ECO:0000313" key="2">
    <source>
        <dbReference type="EMBL" id="AIE98903.1"/>
    </source>
</evidence>
<dbReference type="GO" id="GO:0004519">
    <property type="term" value="F:endonuclease activity"/>
    <property type="evidence" value="ECO:0007669"/>
    <property type="project" value="UniProtKB-KW"/>
</dbReference>
<feature type="compositionally biased region" description="Acidic residues" evidence="1">
    <location>
        <begin position="404"/>
        <end position="427"/>
    </location>
</feature>
<dbReference type="EMBL" id="KF900548">
    <property type="protein sequence ID" value="AIE98903.1"/>
    <property type="molecule type" value="Genomic_DNA"/>
</dbReference>
<evidence type="ECO:0000256" key="1">
    <source>
        <dbReference type="SAM" id="MobiDB-lite"/>
    </source>
</evidence>
<keyword evidence="2" id="KW-0378">Hydrolase</keyword>
<proteinExistence type="predicted"/>
<keyword evidence="2" id="KW-0540">Nuclease</keyword>
<feature type="region of interest" description="Disordered" evidence="1">
    <location>
        <begin position="287"/>
        <end position="763"/>
    </location>
</feature>
<feature type="compositionally biased region" description="Acidic residues" evidence="1">
    <location>
        <begin position="659"/>
        <end position="730"/>
    </location>
</feature>
<dbReference type="GO" id="GO:0004527">
    <property type="term" value="F:exonuclease activity"/>
    <property type="evidence" value="ECO:0007669"/>
    <property type="project" value="UniProtKB-KW"/>
</dbReference>